<gene>
    <name evidence="7" type="ORF">BWQ96_02495</name>
</gene>
<evidence type="ECO:0000256" key="1">
    <source>
        <dbReference type="ARBA" id="ARBA00005234"/>
    </source>
</evidence>
<feature type="compositionally biased region" description="Basic residues" evidence="5">
    <location>
        <begin position="200"/>
        <end position="209"/>
    </location>
</feature>
<comment type="similarity">
    <text evidence="1">Belongs to the peptidase C48 family.</text>
</comment>
<keyword evidence="4" id="KW-0788">Thiol protease</keyword>
<organism evidence="7 8">
    <name type="scientific">Gracilariopsis chorda</name>
    <dbReference type="NCBI Taxonomy" id="448386"/>
    <lineage>
        <taxon>Eukaryota</taxon>
        <taxon>Rhodophyta</taxon>
        <taxon>Florideophyceae</taxon>
        <taxon>Rhodymeniophycidae</taxon>
        <taxon>Gracilariales</taxon>
        <taxon>Gracilariaceae</taxon>
        <taxon>Gracilariopsis</taxon>
    </lineage>
</organism>
<feature type="compositionally biased region" description="Basic and acidic residues" evidence="5">
    <location>
        <begin position="177"/>
        <end position="186"/>
    </location>
</feature>
<dbReference type="GO" id="GO:0016926">
    <property type="term" value="P:protein desumoylation"/>
    <property type="evidence" value="ECO:0007669"/>
    <property type="project" value="UniProtKB-ARBA"/>
</dbReference>
<feature type="compositionally biased region" description="Basic and acidic residues" evidence="5">
    <location>
        <begin position="210"/>
        <end position="235"/>
    </location>
</feature>
<dbReference type="GO" id="GO:0006508">
    <property type="term" value="P:proteolysis"/>
    <property type="evidence" value="ECO:0007669"/>
    <property type="project" value="UniProtKB-KW"/>
</dbReference>
<evidence type="ECO:0000313" key="7">
    <source>
        <dbReference type="EMBL" id="PXF47813.1"/>
    </source>
</evidence>
<evidence type="ECO:0000256" key="4">
    <source>
        <dbReference type="ARBA" id="ARBA00022807"/>
    </source>
</evidence>
<evidence type="ECO:0000256" key="2">
    <source>
        <dbReference type="ARBA" id="ARBA00022670"/>
    </source>
</evidence>
<protein>
    <submittedName>
        <fullName evidence="7">Ubiquitin-like-specific protease 2</fullName>
    </submittedName>
</protein>
<feature type="compositionally biased region" description="Basic and acidic residues" evidence="5">
    <location>
        <begin position="619"/>
        <end position="632"/>
    </location>
</feature>
<feature type="region of interest" description="Disordered" evidence="5">
    <location>
        <begin position="72"/>
        <end position="252"/>
    </location>
</feature>
<dbReference type="PANTHER" id="PTHR46915">
    <property type="entry name" value="UBIQUITIN-LIKE PROTEASE 4-RELATED"/>
    <property type="match status" value="1"/>
</dbReference>
<feature type="compositionally biased region" description="Basic and acidic residues" evidence="5">
    <location>
        <begin position="301"/>
        <end position="323"/>
    </location>
</feature>
<comment type="caution">
    <text evidence="7">The sequence shown here is derived from an EMBL/GenBank/DDBJ whole genome shotgun (WGS) entry which is preliminary data.</text>
</comment>
<dbReference type="SUPFAM" id="SSF54001">
    <property type="entry name" value="Cysteine proteinases"/>
    <property type="match status" value="1"/>
</dbReference>
<evidence type="ECO:0000256" key="3">
    <source>
        <dbReference type="ARBA" id="ARBA00022801"/>
    </source>
</evidence>
<feature type="region of interest" description="Disordered" evidence="5">
    <location>
        <begin position="899"/>
        <end position="1000"/>
    </location>
</feature>
<feature type="compositionally biased region" description="Basic and acidic residues" evidence="5">
    <location>
        <begin position="113"/>
        <end position="136"/>
    </location>
</feature>
<dbReference type="EMBL" id="NBIV01000020">
    <property type="protein sequence ID" value="PXF47813.1"/>
    <property type="molecule type" value="Genomic_DNA"/>
</dbReference>
<feature type="compositionally biased region" description="Basic and acidic residues" evidence="5">
    <location>
        <begin position="274"/>
        <end position="283"/>
    </location>
</feature>
<feature type="region of interest" description="Disordered" evidence="5">
    <location>
        <begin position="23"/>
        <end position="56"/>
    </location>
</feature>
<keyword evidence="3" id="KW-0378">Hydrolase</keyword>
<dbReference type="GO" id="GO:0008234">
    <property type="term" value="F:cysteine-type peptidase activity"/>
    <property type="evidence" value="ECO:0007669"/>
    <property type="project" value="UniProtKB-KW"/>
</dbReference>
<keyword evidence="8" id="KW-1185">Reference proteome</keyword>
<dbReference type="OrthoDB" id="5998at2759"/>
<dbReference type="Gene3D" id="1.10.418.20">
    <property type="match status" value="1"/>
</dbReference>
<dbReference type="InterPro" id="IPR038765">
    <property type="entry name" value="Papain-like_cys_pep_sf"/>
</dbReference>
<reference evidence="7 8" key="1">
    <citation type="journal article" date="2018" name="Mol. Biol. Evol.">
        <title>Analysis of the draft genome of the red seaweed Gracilariopsis chorda provides insights into genome size evolution in Rhodophyta.</title>
        <authorList>
            <person name="Lee J."/>
            <person name="Yang E.C."/>
            <person name="Graf L."/>
            <person name="Yang J.H."/>
            <person name="Qiu H."/>
            <person name="Zel Zion U."/>
            <person name="Chan C.X."/>
            <person name="Stephens T.G."/>
            <person name="Weber A.P.M."/>
            <person name="Boo G.H."/>
            <person name="Boo S.M."/>
            <person name="Kim K.M."/>
            <person name="Shin Y."/>
            <person name="Jung M."/>
            <person name="Lee S.J."/>
            <person name="Yim H.S."/>
            <person name="Lee J.H."/>
            <person name="Bhattacharya D."/>
            <person name="Yoon H.S."/>
        </authorList>
    </citation>
    <scope>NUCLEOTIDE SEQUENCE [LARGE SCALE GENOMIC DNA]</scope>
    <source>
        <strain evidence="7 8">SKKU-2015</strain>
        <tissue evidence="7">Whole body</tissue>
    </source>
</reference>
<name>A0A2V3J0H8_9FLOR</name>
<keyword evidence="2 7" id="KW-0645">Protease</keyword>
<dbReference type="AlphaFoldDB" id="A0A2V3J0H8"/>
<evidence type="ECO:0000313" key="8">
    <source>
        <dbReference type="Proteomes" id="UP000247409"/>
    </source>
</evidence>
<dbReference type="PROSITE" id="PS50600">
    <property type="entry name" value="ULP_PROTEASE"/>
    <property type="match status" value="1"/>
</dbReference>
<dbReference type="Proteomes" id="UP000247409">
    <property type="component" value="Unassembled WGS sequence"/>
</dbReference>
<feature type="compositionally biased region" description="Basic and acidic residues" evidence="5">
    <location>
        <begin position="981"/>
        <end position="996"/>
    </location>
</feature>
<evidence type="ECO:0000259" key="6">
    <source>
        <dbReference type="PROSITE" id="PS50600"/>
    </source>
</evidence>
<feature type="domain" description="Ubiquitin-like protease family profile" evidence="6">
    <location>
        <begin position="362"/>
        <end position="560"/>
    </location>
</feature>
<sequence length="1032" mass="118429">MSAQHMRAAAKCDSDDDVVVAVDGPPKRPFSRISKQRPAHAIPSMASEVSMEKNGVKQVPLSQPVVTASIDSDDSVYYPGSSLNSKRARRAPRDRTRARATGNRRSQQQHTEFQGRIHTLDSSSDSDHLRPTHIIDVKNSSQRRTLQRAEERSPERPSSTSRVRSGDHDPNTQSEHFVLDRDDKSRLGIRSGAQKAVPVPRRRSTRRTLHSVEVKNTVLDKVREDRRRREGKDSRNGLSMLSRSAKQRVKEEVKPEPINVDDYQYDSEYENGAHRYDQSDEGNRFVVGGNSDPTDSLGKSKLHDMTNRHDAPQSEKELKKSEVVSLDQKEAAEELKELNRDAPYSGPTHLIFEYPPQQRGKIRVTAEERARLQQRRYLNDSLIDFFFKYQEIALKRRTRKLEFSAKFFSSFFFGRLRRTKPIDYEGVKSWTKNVDLFANKFVFVPICESYHWSLIIVANLDKLDRWLERDAKDMTVYETPRIIYLDSLDPSRGSSFGNTIRRYLVEEWLCRKLNASDCEDQRHVTQKGFEESISILKAKVPIQTNEYDCGLYVLNSLLMFLKNESGFMDKLLGGEDNLSDVYTHVDIQILRHRLIFLMDQFEEHWSESRGSEVLGTGKDSSESERVTERNNEASDSQPNREVCIQEDRNLCRNYEAKSQLRKTDDQRGDYFSLRKNNDQRGDYFSLRKNDDQRGDYFSLRKNDDQRGDYFSLRKNESSSIYWERQDSSRVSQERRGSSNGQVEENFKERKTCWVAEECSAEESHTVAKVEVNSSCPVVLEPEKESLKCDNATPVGNCDDSEYEEASAEAEPQFHSGNGRYEEAEAQDNAEIFENRGTVQDVLMNHTENNAREMGDDAVSNEEHLQAQIDSNRTKAIETEVEDGDASSYEIELHCDTGFSFNKKSRKHPLPDKNNEEQATVQSSDNSSNSPSKKKRRCEEIVGKPLGEFESERQFEVGYGGGRSRGSESRVGEDMEDGIDIFDQKRHEHDPRDKSPVDYDYSVQAPGVTGDAEELHTVDHIGETATFKRTNKQ</sequence>
<accession>A0A2V3J0H8</accession>
<dbReference type="STRING" id="448386.A0A2V3J0H8"/>
<dbReference type="Gene3D" id="3.30.310.130">
    <property type="entry name" value="Ubiquitin-related"/>
    <property type="match status" value="1"/>
</dbReference>
<feature type="region of interest" description="Disordered" evidence="5">
    <location>
        <begin position="609"/>
        <end position="640"/>
    </location>
</feature>
<dbReference type="PANTHER" id="PTHR46915:SF2">
    <property type="entry name" value="UBIQUITIN-LIKE PROTEASE 4"/>
    <property type="match status" value="1"/>
</dbReference>
<dbReference type="Pfam" id="PF02902">
    <property type="entry name" value="Peptidase_C48"/>
    <property type="match status" value="1"/>
</dbReference>
<proteinExistence type="inferred from homology"/>
<dbReference type="InterPro" id="IPR003653">
    <property type="entry name" value="Peptidase_C48_C"/>
</dbReference>
<evidence type="ECO:0000256" key="5">
    <source>
        <dbReference type="SAM" id="MobiDB-lite"/>
    </source>
</evidence>
<feature type="region of interest" description="Disordered" evidence="5">
    <location>
        <begin position="274"/>
        <end position="323"/>
    </location>
</feature>
<feature type="compositionally biased region" description="Polar residues" evidence="5">
    <location>
        <begin position="103"/>
        <end position="112"/>
    </location>
</feature>